<accession>A0A3S0LNZ1</accession>
<protein>
    <submittedName>
        <fullName evidence="2">Uncharacterized protein</fullName>
    </submittedName>
</protein>
<evidence type="ECO:0000313" key="3">
    <source>
        <dbReference type="Proteomes" id="UP000279908"/>
    </source>
</evidence>
<evidence type="ECO:0000256" key="1">
    <source>
        <dbReference type="SAM" id="Coils"/>
    </source>
</evidence>
<name>A0A3S0LNZ1_CHLPH</name>
<comment type="caution">
    <text evidence="2">The sequence shown here is derived from an EMBL/GenBank/DDBJ whole genome shotgun (WGS) entry which is preliminary data.</text>
</comment>
<dbReference type="Proteomes" id="UP000279908">
    <property type="component" value="Unassembled WGS sequence"/>
</dbReference>
<gene>
    <name evidence="2" type="ORF">EKD02_08820</name>
</gene>
<feature type="coiled-coil region" evidence="1">
    <location>
        <begin position="33"/>
        <end position="93"/>
    </location>
</feature>
<proteinExistence type="predicted"/>
<dbReference type="EMBL" id="RXYK01000016">
    <property type="protein sequence ID" value="RTY35980.1"/>
    <property type="molecule type" value="Genomic_DNA"/>
</dbReference>
<keyword evidence="1" id="KW-0175">Coiled coil</keyword>
<organism evidence="2 3">
    <name type="scientific">Chlorobium phaeovibrioides</name>
    <dbReference type="NCBI Taxonomy" id="1094"/>
    <lineage>
        <taxon>Bacteria</taxon>
        <taxon>Pseudomonadati</taxon>
        <taxon>Chlorobiota</taxon>
        <taxon>Chlorobiia</taxon>
        <taxon>Chlorobiales</taxon>
        <taxon>Chlorobiaceae</taxon>
        <taxon>Chlorobium/Pelodictyon group</taxon>
        <taxon>Chlorobium</taxon>
    </lineage>
</organism>
<evidence type="ECO:0000313" key="2">
    <source>
        <dbReference type="EMBL" id="RTY35980.1"/>
    </source>
</evidence>
<dbReference type="RefSeq" id="WP_126341354.1">
    <property type="nucleotide sequence ID" value="NZ_RXYK01000016.1"/>
</dbReference>
<dbReference type="AlphaFoldDB" id="A0A3S0LNZ1"/>
<reference evidence="2 3" key="1">
    <citation type="submission" date="2018-12" db="EMBL/GenBank/DDBJ databases">
        <authorList>
            <person name="Lunina O.N."/>
            <person name="Grouzdev D.S."/>
            <person name="Gorlenko V.M."/>
            <person name="Savvichev A.S."/>
        </authorList>
    </citation>
    <scope>NUCLEOTIDE SEQUENCE [LARGE SCALE GENOMIC DNA]</scope>
    <source>
        <strain evidence="2 3">BrKhr-17</strain>
    </source>
</reference>
<sequence>MNNYPDTVMTPPTPEAAKIAEIQFAYECAEEINDSCRNLFEAIRNSLDQLKEKRTAANESLCDVLAKKGSLRKKDYERMMDEIHAILDEKEQDARDELSSFLRDQREFALMLKDLILNAIDFSSPDLARRSRQLREELAAIASGQEERKAAVVKRLTDFQSAHSKIVAHLESLLHKREGIGAKDIKDVKHLVDREWGIKSN</sequence>